<reference evidence="8" key="1">
    <citation type="submission" date="2017-09" db="EMBL/GenBank/DDBJ databases">
        <authorList>
            <person name="Sela D.A."/>
            <person name="Albert K."/>
        </authorList>
    </citation>
    <scope>NUCLEOTIDE SEQUENCE [LARGE SCALE GENOMIC DNA]</scope>
    <source>
        <strain evidence="8">UMA51805</strain>
    </source>
</reference>
<dbReference type="RefSeq" id="WP_107044864.1">
    <property type="nucleotide sequence ID" value="NZ_NWTX01000031.1"/>
</dbReference>
<dbReference type="GO" id="GO:0015833">
    <property type="term" value="P:peptide transport"/>
    <property type="evidence" value="ECO:0007669"/>
    <property type="project" value="TreeGrafter"/>
</dbReference>
<reference evidence="7 8" key="2">
    <citation type="submission" date="2018-03" db="EMBL/GenBank/DDBJ databases">
        <title>The comparative genomics of Bifidobacterium callitrichos reflects dietary carbohydrate utilization within the common marmoset gut.</title>
        <authorList>
            <person name="Rani A."/>
        </authorList>
    </citation>
    <scope>NUCLEOTIDE SEQUENCE [LARGE SCALE GENOMIC DNA]</scope>
    <source>
        <strain evidence="7 8">UMA51805</strain>
    </source>
</reference>
<gene>
    <name evidence="7" type="ORF">CPA40_10595</name>
</gene>
<dbReference type="CDD" id="cd00995">
    <property type="entry name" value="PBP2_NikA_DppA_OppA_like"/>
    <property type="match status" value="1"/>
</dbReference>
<dbReference type="PANTHER" id="PTHR30290:SF9">
    <property type="entry name" value="OLIGOPEPTIDE-BINDING PROTEIN APPA"/>
    <property type="match status" value="1"/>
</dbReference>
<evidence type="ECO:0000256" key="5">
    <source>
        <dbReference type="SAM" id="SignalP"/>
    </source>
</evidence>
<name>A0A2T3G7N7_9BIFI</name>
<dbReference type="Gene3D" id="3.10.105.10">
    <property type="entry name" value="Dipeptide-binding Protein, Domain 3"/>
    <property type="match status" value="1"/>
</dbReference>
<protein>
    <submittedName>
        <fullName evidence="7">Peptide ABC transporter substrate-binding protein</fullName>
    </submittedName>
</protein>
<dbReference type="Gene3D" id="3.90.76.10">
    <property type="entry name" value="Dipeptide-binding Protein, Domain 1"/>
    <property type="match status" value="1"/>
</dbReference>
<dbReference type="EMBL" id="NWTX01000031">
    <property type="protein sequence ID" value="PST45520.1"/>
    <property type="molecule type" value="Genomic_DNA"/>
</dbReference>
<evidence type="ECO:0000256" key="4">
    <source>
        <dbReference type="ARBA" id="ARBA00022729"/>
    </source>
</evidence>
<dbReference type="InterPro" id="IPR000914">
    <property type="entry name" value="SBP_5_dom"/>
</dbReference>
<evidence type="ECO:0000256" key="3">
    <source>
        <dbReference type="ARBA" id="ARBA00022448"/>
    </source>
</evidence>
<comment type="subcellular location">
    <subcellularLocation>
        <location evidence="1">Cell membrane</location>
        <topology evidence="1">Lipid-anchor</topology>
    </subcellularLocation>
</comment>
<dbReference type="Pfam" id="PF00496">
    <property type="entry name" value="SBP_bac_5"/>
    <property type="match status" value="1"/>
</dbReference>
<dbReference type="PROSITE" id="PS51257">
    <property type="entry name" value="PROKAR_LIPOPROTEIN"/>
    <property type="match status" value="1"/>
</dbReference>
<dbReference type="SUPFAM" id="SSF53850">
    <property type="entry name" value="Periplasmic binding protein-like II"/>
    <property type="match status" value="1"/>
</dbReference>
<dbReference type="Proteomes" id="UP000240228">
    <property type="component" value="Unassembled WGS sequence"/>
</dbReference>
<evidence type="ECO:0000256" key="1">
    <source>
        <dbReference type="ARBA" id="ARBA00004193"/>
    </source>
</evidence>
<keyword evidence="4 5" id="KW-0732">Signal</keyword>
<dbReference type="GO" id="GO:1904680">
    <property type="term" value="F:peptide transmembrane transporter activity"/>
    <property type="evidence" value="ECO:0007669"/>
    <property type="project" value="TreeGrafter"/>
</dbReference>
<comment type="similarity">
    <text evidence="2">Belongs to the bacterial solute-binding protein 5 family.</text>
</comment>
<keyword evidence="8" id="KW-1185">Reference proteome</keyword>
<keyword evidence="3" id="KW-0813">Transport</keyword>
<dbReference type="InterPro" id="IPR023765">
    <property type="entry name" value="SBP_5_CS"/>
</dbReference>
<accession>A0A2T3G7N7</accession>
<evidence type="ECO:0000313" key="8">
    <source>
        <dbReference type="Proteomes" id="UP000240228"/>
    </source>
</evidence>
<dbReference type="InterPro" id="IPR030678">
    <property type="entry name" value="Peptide/Ni-bd"/>
</dbReference>
<proteinExistence type="inferred from homology"/>
<sequence>MRTKKNKGLRSALAAGLAAVLALSLAACSQTGGTTASSDTDANASGSNASAQTTFTYARAASVTSLNLWTEITANNAFAIDKVFEPLVSFDKDGKIIDWLAESHMISDDGLTYTFTLRDGLKFSDGSDVTAADAVFSIKQHQAEKDAALPLTADIASVDAPDDHTVEIKLNSPYTPLLAELANFSNGIVPKDFGGKSEDDFFKNPVGTGPFVVSDWDKSGDLTFTKNKHYWQEGKPGIDKLVYKVVEDGTQAVNQLKTGEVDGIESPALENLDELENGADTKVETAGSWVTHTFFFNTKDEHFADVHVRRALAYALSREDVTKAVSFGHATAAKTVLPKAIEYSTQDSIKPVDNDLDKAKAELAESKFPQGFSAKILLASGNNAYSQAVQLLQSAAAKIGVKLDIDSVDIATFRSRFKAFDYQIMINSAQADYPDADSIIDFQADPDGFSKSYWTSYSNDEVTKELKQAQVTPDGSERADLYKKIQQTLADEVPYIPLYSPDIVKAVRKNVSGLEVLPNDSVRFQDVKIG</sequence>
<feature type="signal peptide" evidence="5">
    <location>
        <begin position="1"/>
        <end position="29"/>
    </location>
</feature>
<dbReference type="Gene3D" id="3.40.190.10">
    <property type="entry name" value="Periplasmic binding protein-like II"/>
    <property type="match status" value="1"/>
</dbReference>
<evidence type="ECO:0000259" key="6">
    <source>
        <dbReference type="Pfam" id="PF00496"/>
    </source>
</evidence>
<dbReference type="PIRSF" id="PIRSF002741">
    <property type="entry name" value="MppA"/>
    <property type="match status" value="1"/>
</dbReference>
<dbReference type="PROSITE" id="PS01040">
    <property type="entry name" value="SBP_BACTERIAL_5"/>
    <property type="match status" value="1"/>
</dbReference>
<dbReference type="GO" id="GO:0043190">
    <property type="term" value="C:ATP-binding cassette (ABC) transporter complex"/>
    <property type="evidence" value="ECO:0007669"/>
    <property type="project" value="InterPro"/>
</dbReference>
<feature type="chain" id="PRO_5038751300" evidence="5">
    <location>
        <begin position="30"/>
        <end position="530"/>
    </location>
</feature>
<evidence type="ECO:0000256" key="2">
    <source>
        <dbReference type="ARBA" id="ARBA00005695"/>
    </source>
</evidence>
<organism evidence="7 8">
    <name type="scientific">Bifidobacterium callitrichos</name>
    <dbReference type="NCBI Taxonomy" id="762209"/>
    <lineage>
        <taxon>Bacteria</taxon>
        <taxon>Bacillati</taxon>
        <taxon>Actinomycetota</taxon>
        <taxon>Actinomycetes</taxon>
        <taxon>Bifidobacteriales</taxon>
        <taxon>Bifidobacteriaceae</taxon>
        <taxon>Bifidobacterium</taxon>
    </lineage>
</organism>
<dbReference type="InterPro" id="IPR039424">
    <property type="entry name" value="SBP_5"/>
</dbReference>
<evidence type="ECO:0000313" key="7">
    <source>
        <dbReference type="EMBL" id="PST45520.1"/>
    </source>
</evidence>
<dbReference type="GO" id="GO:0042597">
    <property type="term" value="C:periplasmic space"/>
    <property type="evidence" value="ECO:0007669"/>
    <property type="project" value="UniProtKB-ARBA"/>
</dbReference>
<feature type="domain" description="Solute-binding protein family 5" evidence="6">
    <location>
        <begin position="96"/>
        <end position="447"/>
    </location>
</feature>
<dbReference type="PANTHER" id="PTHR30290">
    <property type="entry name" value="PERIPLASMIC BINDING COMPONENT OF ABC TRANSPORTER"/>
    <property type="match status" value="1"/>
</dbReference>
<comment type="caution">
    <text evidence="7">The sequence shown here is derived from an EMBL/GenBank/DDBJ whole genome shotgun (WGS) entry which is preliminary data.</text>
</comment>
<dbReference type="AlphaFoldDB" id="A0A2T3G7N7"/>